<reference evidence="4" key="1">
    <citation type="journal article" date="2017" name="Environ. Microbiol. Rep.">
        <title>Genetic Diversity of Marine Anaerobic Ammonium-Oxidizing Bacteria as Revealed by Genomic and Proteomic Analyses of 'Candidatus Scalindua japonica'.</title>
        <authorList>
            <person name="Oshiki M."/>
            <person name="Mizuto K."/>
            <person name="Kimura Z."/>
            <person name="Kindaichi T."/>
            <person name="Satoh H."/>
            <person name="Okabe S."/>
        </authorList>
    </citation>
    <scope>NUCLEOTIDE SEQUENCE [LARGE SCALE GENOMIC DNA]</scope>
    <source>
        <strain evidence="4">husup-a2</strain>
    </source>
</reference>
<keyword evidence="1" id="KW-1133">Transmembrane helix</keyword>
<organism evidence="3 4">
    <name type="scientific">Candidatus Scalindua japonica</name>
    <dbReference type="NCBI Taxonomy" id="1284222"/>
    <lineage>
        <taxon>Bacteria</taxon>
        <taxon>Pseudomonadati</taxon>
        <taxon>Planctomycetota</taxon>
        <taxon>Candidatus Brocadiia</taxon>
        <taxon>Candidatus Brocadiales</taxon>
        <taxon>Candidatus Scalinduaceae</taxon>
        <taxon>Candidatus Scalindua</taxon>
    </lineage>
</organism>
<feature type="domain" description="Phospholipid/glycerol acyltransferase" evidence="2">
    <location>
        <begin position="44"/>
        <end position="157"/>
    </location>
</feature>
<dbReference type="CDD" id="cd07989">
    <property type="entry name" value="LPLAT_AGPAT-like"/>
    <property type="match status" value="1"/>
</dbReference>
<name>A0A286TZM9_9BACT</name>
<dbReference type="Pfam" id="PF01553">
    <property type="entry name" value="Acyltransferase"/>
    <property type="match status" value="1"/>
</dbReference>
<accession>A0A286TZM9</accession>
<dbReference type="Proteomes" id="UP000218542">
    <property type="component" value="Unassembled WGS sequence"/>
</dbReference>
<keyword evidence="1" id="KW-0472">Membrane</keyword>
<evidence type="ECO:0000259" key="2">
    <source>
        <dbReference type="SMART" id="SM00563"/>
    </source>
</evidence>
<keyword evidence="3" id="KW-0012">Acyltransferase</keyword>
<sequence>MRIRINFIKIIQLLVYLPFMLFYRILFDFKVSGTDKLKKAGDSFILAVNHISYLDPMAVSLSMPFRLKYLPLFYMAYDYLYDILFFYRFVGAVRSNEGKDLDFSCRQLIDILANGGRVVIYPEGSINRGVKMRPRRGISYVAAKSNKLIVPLKIGSNLDGSINNIGGKVIDLLTRKHWIKVVIGEPFKIEDTIGKIPENLKEFRLASEDILRRIETAS</sequence>
<dbReference type="AlphaFoldDB" id="A0A286TZM9"/>
<dbReference type="InterPro" id="IPR002123">
    <property type="entry name" value="Plipid/glycerol_acylTrfase"/>
</dbReference>
<evidence type="ECO:0000256" key="1">
    <source>
        <dbReference type="SAM" id="Phobius"/>
    </source>
</evidence>
<evidence type="ECO:0000313" key="4">
    <source>
        <dbReference type="Proteomes" id="UP000218542"/>
    </source>
</evidence>
<keyword evidence="3" id="KW-0808">Transferase</keyword>
<feature type="transmembrane region" description="Helical" evidence="1">
    <location>
        <begin position="69"/>
        <end position="90"/>
    </location>
</feature>
<keyword evidence="4" id="KW-1185">Reference proteome</keyword>
<feature type="transmembrane region" description="Helical" evidence="1">
    <location>
        <begin position="7"/>
        <end position="27"/>
    </location>
</feature>
<comment type="caution">
    <text evidence="3">The sequence shown here is derived from an EMBL/GenBank/DDBJ whole genome shotgun (WGS) entry which is preliminary data.</text>
</comment>
<proteinExistence type="predicted"/>
<dbReference type="GO" id="GO:0016746">
    <property type="term" value="F:acyltransferase activity"/>
    <property type="evidence" value="ECO:0007669"/>
    <property type="project" value="UniProtKB-KW"/>
</dbReference>
<gene>
    <name evidence="3" type="ORF">SCALIN_C22_0052</name>
</gene>
<dbReference type="EMBL" id="BAOS01000022">
    <property type="protein sequence ID" value="GAX61342.1"/>
    <property type="molecule type" value="Genomic_DNA"/>
</dbReference>
<dbReference type="SUPFAM" id="SSF69593">
    <property type="entry name" value="Glycerol-3-phosphate (1)-acyltransferase"/>
    <property type="match status" value="1"/>
</dbReference>
<keyword evidence="1" id="KW-0812">Transmembrane</keyword>
<dbReference type="SMART" id="SM00563">
    <property type="entry name" value="PlsC"/>
    <property type="match status" value="1"/>
</dbReference>
<evidence type="ECO:0000313" key="3">
    <source>
        <dbReference type="EMBL" id="GAX61342.1"/>
    </source>
</evidence>
<protein>
    <submittedName>
        <fullName evidence="3">1-acyl-sn-glycerol-3-phosphate acyltransferase</fullName>
    </submittedName>
</protein>